<evidence type="ECO:0000313" key="3">
    <source>
        <dbReference type="Proteomes" id="UP001595685"/>
    </source>
</evidence>
<dbReference type="Proteomes" id="UP001595685">
    <property type="component" value="Unassembled WGS sequence"/>
</dbReference>
<gene>
    <name evidence="2" type="ORF">ACFOLH_11575</name>
</gene>
<organism evidence="2 3">
    <name type="scientific">Aquipuribacter hungaricus</name>
    <dbReference type="NCBI Taxonomy" id="545624"/>
    <lineage>
        <taxon>Bacteria</taxon>
        <taxon>Bacillati</taxon>
        <taxon>Actinomycetota</taxon>
        <taxon>Actinomycetes</taxon>
        <taxon>Micrococcales</taxon>
        <taxon>Intrasporangiaceae</taxon>
        <taxon>Aquipuribacter</taxon>
    </lineage>
</organism>
<feature type="transmembrane region" description="Helical" evidence="1">
    <location>
        <begin position="20"/>
        <end position="45"/>
    </location>
</feature>
<evidence type="ECO:0000313" key="2">
    <source>
        <dbReference type="EMBL" id="MFC3688982.1"/>
    </source>
</evidence>
<keyword evidence="3" id="KW-1185">Reference proteome</keyword>
<keyword evidence="1" id="KW-1133">Transmembrane helix</keyword>
<accession>A0ABV7WHR5</accession>
<keyword evidence="1" id="KW-0472">Membrane</keyword>
<dbReference type="RefSeq" id="WP_340292307.1">
    <property type="nucleotide sequence ID" value="NZ_JBBEOI010000066.1"/>
</dbReference>
<dbReference type="EMBL" id="JBHRWW010000007">
    <property type="protein sequence ID" value="MFC3688982.1"/>
    <property type="molecule type" value="Genomic_DNA"/>
</dbReference>
<protein>
    <submittedName>
        <fullName evidence="2">Uncharacterized protein</fullName>
    </submittedName>
</protein>
<reference evidence="3" key="1">
    <citation type="journal article" date="2019" name="Int. J. Syst. Evol. Microbiol.">
        <title>The Global Catalogue of Microorganisms (GCM) 10K type strain sequencing project: providing services to taxonomists for standard genome sequencing and annotation.</title>
        <authorList>
            <consortium name="The Broad Institute Genomics Platform"/>
            <consortium name="The Broad Institute Genome Sequencing Center for Infectious Disease"/>
            <person name="Wu L."/>
            <person name="Ma J."/>
        </authorList>
    </citation>
    <scope>NUCLEOTIDE SEQUENCE [LARGE SCALE GENOMIC DNA]</scope>
    <source>
        <strain evidence="3">NCAIM B.02333</strain>
    </source>
</reference>
<proteinExistence type="predicted"/>
<comment type="caution">
    <text evidence="2">The sequence shown here is derived from an EMBL/GenBank/DDBJ whole genome shotgun (WGS) entry which is preliminary data.</text>
</comment>
<name>A0ABV7WHR5_9MICO</name>
<sequence>MLRLLRGRGPDGGLSPAARLVALFVVLGMLAVAAPSVFVALGWLADVL</sequence>
<keyword evidence="1" id="KW-0812">Transmembrane</keyword>
<evidence type="ECO:0000256" key="1">
    <source>
        <dbReference type="SAM" id="Phobius"/>
    </source>
</evidence>